<dbReference type="EMBL" id="QNRH01000008">
    <property type="protein sequence ID" value="RBO92019.1"/>
    <property type="molecule type" value="Genomic_DNA"/>
</dbReference>
<feature type="chain" id="PRO_5016793410" evidence="1">
    <location>
        <begin position="27"/>
        <end position="145"/>
    </location>
</feature>
<gene>
    <name evidence="2" type="ORF">DFR47_108165</name>
</gene>
<proteinExistence type="predicted"/>
<feature type="signal peptide" evidence="1">
    <location>
        <begin position="1"/>
        <end position="26"/>
    </location>
</feature>
<evidence type="ECO:0000256" key="1">
    <source>
        <dbReference type="SAM" id="SignalP"/>
    </source>
</evidence>
<protein>
    <submittedName>
        <fullName evidence="2">Uncharacterized protein</fullName>
    </submittedName>
</protein>
<sequence>MRTGKMKLIASAVTIIALFSVSFSHAFTAGDYYLPVSAEAKAITGDIQIDDFSIRFETGATMKFSELVAETYEVDGKELPASVYRVAQPADPALKDGKYLCGKGDVSYIVYWMAVPEQITIGVFTGDKPPRNDAERCRAYIYKNR</sequence>
<accession>A0A366DRB4</accession>
<evidence type="ECO:0000313" key="3">
    <source>
        <dbReference type="Proteomes" id="UP000252893"/>
    </source>
</evidence>
<dbReference type="RefSeq" id="WP_245416626.1">
    <property type="nucleotide sequence ID" value="NZ_JBHEEG010000001.1"/>
</dbReference>
<evidence type="ECO:0000313" key="2">
    <source>
        <dbReference type="EMBL" id="RBO92019.1"/>
    </source>
</evidence>
<name>A0A366DRB4_9HYPH</name>
<comment type="caution">
    <text evidence="2">The sequence shown here is derived from an EMBL/GenBank/DDBJ whole genome shotgun (WGS) entry which is preliminary data.</text>
</comment>
<dbReference type="AlphaFoldDB" id="A0A366DRB4"/>
<keyword evidence="3" id="KW-1185">Reference proteome</keyword>
<keyword evidence="1" id="KW-0732">Signal</keyword>
<organism evidence="2 3">
    <name type="scientific">Pseudochrobactrum asaccharolyticum</name>
    <dbReference type="NCBI Taxonomy" id="354351"/>
    <lineage>
        <taxon>Bacteria</taxon>
        <taxon>Pseudomonadati</taxon>
        <taxon>Pseudomonadota</taxon>
        <taxon>Alphaproteobacteria</taxon>
        <taxon>Hyphomicrobiales</taxon>
        <taxon>Brucellaceae</taxon>
        <taxon>Pseudochrobactrum</taxon>
    </lineage>
</organism>
<dbReference type="Proteomes" id="UP000252893">
    <property type="component" value="Unassembled WGS sequence"/>
</dbReference>
<reference evidence="2 3" key="1">
    <citation type="submission" date="2018-06" db="EMBL/GenBank/DDBJ databases">
        <title>Genomic Encyclopedia of Type Strains, Phase IV (KMG-IV): sequencing the most valuable type-strain genomes for metagenomic binning, comparative biology and taxonomic classification.</title>
        <authorList>
            <person name="Goeker M."/>
        </authorList>
    </citation>
    <scope>NUCLEOTIDE SEQUENCE [LARGE SCALE GENOMIC DNA]</scope>
    <source>
        <strain evidence="2 3">DSM 25619</strain>
    </source>
</reference>